<sequence length="140" mass="16216">VRLLVNTIPKRVEIFLDGQSLGKTPINSGKISIGEHQFKIIKEGYAPLTYDLLVNPAEAVKLDFFLNPIYKIQFKTDQNGLIFELNDVHRWEDKIIRLQLEAGEHFLRVFKLGEVIDEQTITVDEPKTFNYFLNKPISKE</sequence>
<feature type="domain" description="PEGA" evidence="1">
    <location>
        <begin position="3"/>
        <end position="67"/>
    </location>
</feature>
<gene>
    <name evidence="2" type="ORF">METZ01_LOCUS69832</name>
</gene>
<dbReference type="InterPro" id="IPR013229">
    <property type="entry name" value="PEGA"/>
</dbReference>
<dbReference type="EMBL" id="UINC01004805">
    <property type="protein sequence ID" value="SVA16978.1"/>
    <property type="molecule type" value="Genomic_DNA"/>
</dbReference>
<name>A0A381TN58_9ZZZZ</name>
<proteinExistence type="predicted"/>
<reference evidence="2" key="1">
    <citation type="submission" date="2018-05" db="EMBL/GenBank/DDBJ databases">
        <authorList>
            <person name="Lanie J.A."/>
            <person name="Ng W.-L."/>
            <person name="Kazmierczak K.M."/>
            <person name="Andrzejewski T.M."/>
            <person name="Davidsen T.M."/>
            <person name="Wayne K.J."/>
            <person name="Tettelin H."/>
            <person name="Glass J.I."/>
            <person name="Rusch D."/>
            <person name="Podicherti R."/>
            <person name="Tsui H.-C.T."/>
            <person name="Winkler M.E."/>
        </authorList>
    </citation>
    <scope>NUCLEOTIDE SEQUENCE</scope>
</reference>
<evidence type="ECO:0000259" key="1">
    <source>
        <dbReference type="Pfam" id="PF08308"/>
    </source>
</evidence>
<accession>A0A381TN58</accession>
<dbReference type="Pfam" id="PF08308">
    <property type="entry name" value="PEGA"/>
    <property type="match status" value="1"/>
</dbReference>
<dbReference type="AlphaFoldDB" id="A0A381TN58"/>
<organism evidence="2">
    <name type="scientific">marine metagenome</name>
    <dbReference type="NCBI Taxonomy" id="408172"/>
    <lineage>
        <taxon>unclassified sequences</taxon>
        <taxon>metagenomes</taxon>
        <taxon>ecological metagenomes</taxon>
    </lineage>
</organism>
<feature type="non-terminal residue" evidence="2">
    <location>
        <position position="1"/>
    </location>
</feature>
<evidence type="ECO:0000313" key="2">
    <source>
        <dbReference type="EMBL" id="SVA16978.1"/>
    </source>
</evidence>
<protein>
    <recommendedName>
        <fullName evidence="1">PEGA domain-containing protein</fullName>
    </recommendedName>
</protein>